<evidence type="ECO:0000256" key="1">
    <source>
        <dbReference type="SAM" id="Coils"/>
    </source>
</evidence>
<evidence type="ECO:0000313" key="2">
    <source>
        <dbReference type="EMBL" id="HGU15640.1"/>
    </source>
</evidence>
<keyword evidence="1" id="KW-0175">Coiled coil</keyword>
<name>A0A7V4N3P5_9BACT</name>
<organism evidence="2">
    <name type="scientific">Thermodesulfobacterium geofontis</name>
    <dbReference type="NCBI Taxonomy" id="1295609"/>
    <lineage>
        <taxon>Bacteria</taxon>
        <taxon>Pseudomonadati</taxon>
        <taxon>Thermodesulfobacteriota</taxon>
        <taxon>Thermodesulfobacteria</taxon>
        <taxon>Thermodesulfobacteriales</taxon>
        <taxon>Thermodesulfobacteriaceae</taxon>
        <taxon>Thermodesulfobacterium</taxon>
    </lineage>
</organism>
<feature type="coiled-coil region" evidence="1">
    <location>
        <begin position="84"/>
        <end position="162"/>
    </location>
</feature>
<gene>
    <name evidence="2" type="ORF">ENU91_03160</name>
</gene>
<comment type="caution">
    <text evidence="2">The sequence shown here is derived from an EMBL/GenBank/DDBJ whole genome shotgun (WGS) entry which is preliminary data.</text>
</comment>
<accession>A0A7V4N3P5</accession>
<dbReference type="AlphaFoldDB" id="A0A7V4N3P5"/>
<protein>
    <submittedName>
        <fullName evidence="2">Uncharacterized protein</fullName>
    </submittedName>
</protein>
<dbReference type="EMBL" id="DTEI01000059">
    <property type="protein sequence ID" value="HGU15640.1"/>
    <property type="molecule type" value="Genomic_DNA"/>
</dbReference>
<proteinExistence type="predicted"/>
<reference evidence="2" key="1">
    <citation type="journal article" date="2020" name="mSystems">
        <title>Genome- and Community-Level Interaction Insights into Carbon Utilization and Element Cycling Functions of Hydrothermarchaeota in Hydrothermal Sediment.</title>
        <authorList>
            <person name="Zhou Z."/>
            <person name="Liu Y."/>
            <person name="Xu W."/>
            <person name="Pan J."/>
            <person name="Luo Z.H."/>
            <person name="Li M."/>
        </authorList>
    </citation>
    <scope>NUCLEOTIDE SEQUENCE [LARGE SCALE GENOMIC DNA]</scope>
    <source>
        <strain evidence="2">SpSt-711</strain>
    </source>
</reference>
<sequence>MKINKFKNFVFLFLILIFLNSCSPLKSSSYEFKERTIEKIKVLLSNIPYIKRYITLYPAPKELYYETEKLISELKIYKANEFFKDEYEKVLNAWEKAKELYQGKYYKTAEKELKKVNSMAKELLEKVKAYKESLRNSALKRYKRMEEMAEEVLRNTKSEEKKLKIKLYLWKLRNLIDLENYSEFEKELQNPPF</sequence>